<dbReference type="SMART" id="SM00331">
    <property type="entry name" value="PP2C_SIG"/>
    <property type="match status" value="1"/>
</dbReference>
<protein>
    <recommendedName>
        <fullName evidence="7">PAS domain-containing protein</fullName>
    </recommendedName>
</protein>
<keyword evidence="6" id="KW-1185">Reference proteome</keyword>
<dbReference type="SUPFAM" id="SSF55781">
    <property type="entry name" value="GAF domain-like"/>
    <property type="match status" value="1"/>
</dbReference>
<dbReference type="InterPro" id="IPR003018">
    <property type="entry name" value="GAF"/>
</dbReference>
<comment type="caution">
    <text evidence="5">The sequence shown here is derived from an EMBL/GenBank/DDBJ whole genome shotgun (WGS) entry which is preliminary data.</text>
</comment>
<dbReference type="Pfam" id="PF08447">
    <property type="entry name" value="PAS_3"/>
    <property type="match status" value="1"/>
</dbReference>
<name>A0A512D9R8_9CELL</name>
<evidence type="ECO:0000256" key="1">
    <source>
        <dbReference type="ARBA" id="ARBA00022801"/>
    </source>
</evidence>
<reference evidence="5 6" key="1">
    <citation type="submission" date="2019-07" db="EMBL/GenBank/DDBJ databases">
        <title>Whole genome shotgun sequence of Cellulomonas aerilata NBRC 106308.</title>
        <authorList>
            <person name="Hosoyama A."/>
            <person name="Uohara A."/>
            <person name="Ohji S."/>
            <person name="Ichikawa N."/>
        </authorList>
    </citation>
    <scope>NUCLEOTIDE SEQUENCE [LARGE SCALE GENOMIC DNA]</scope>
    <source>
        <strain evidence="5 6">NBRC 106308</strain>
    </source>
</reference>
<feature type="domain" description="PAS" evidence="3">
    <location>
        <begin position="158"/>
        <end position="228"/>
    </location>
</feature>
<dbReference type="Proteomes" id="UP000321181">
    <property type="component" value="Unassembled WGS sequence"/>
</dbReference>
<accession>A0A512D9R8</accession>
<dbReference type="PROSITE" id="PS50112">
    <property type="entry name" value="PAS"/>
    <property type="match status" value="1"/>
</dbReference>
<evidence type="ECO:0000313" key="6">
    <source>
        <dbReference type="Proteomes" id="UP000321181"/>
    </source>
</evidence>
<dbReference type="AlphaFoldDB" id="A0A512D9R8"/>
<dbReference type="GO" id="GO:0016791">
    <property type="term" value="F:phosphatase activity"/>
    <property type="evidence" value="ECO:0007669"/>
    <property type="project" value="TreeGrafter"/>
</dbReference>
<dbReference type="Gene3D" id="3.30.450.20">
    <property type="entry name" value="PAS domain"/>
    <property type="match status" value="2"/>
</dbReference>
<dbReference type="SMART" id="SM00091">
    <property type="entry name" value="PAS"/>
    <property type="match status" value="2"/>
</dbReference>
<dbReference type="InterPro" id="IPR013655">
    <property type="entry name" value="PAS_fold_3"/>
</dbReference>
<dbReference type="Gene3D" id="3.30.450.40">
    <property type="match status" value="1"/>
</dbReference>
<dbReference type="InterPro" id="IPR001932">
    <property type="entry name" value="PPM-type_phosphatase-like_dom"/>
</dbReference>
<dbReference type="InterPro" id="IPR036457">
    <property type="entry name" value="PPM-type-like_dom_sf"/>
</dbReference>
<dbReference type="RefSeq" id="WP_246131013.1">
    <property type="nucleotide sequence ID" value="NZ_BAAARM010000002.1"/>
</dbReference>
<dbReference type="PROSITE" id="PS50113">
    <property type="entry name" value="PAC"/>
    <property type="match status" value="1"/>
</dbReference>
<keyword evidence="1" id="KW-0378">Hydrolase</keyword>
<dbReference type="PANTHER" id="PTHR43156:SF2">
    <property type="entry name" value="STAGE II SPORULATION PROTEIN E"/>
    <property type="match status" value="1"/>
</dbReference>
<gene>
    <name evidence="5" type="ORF">CAE01nite_09570</name>
</gene>
<proteinExistence type="predicted"/>
<dbReference type="NCBIfam" id="TIGR00229">
    <property type="entry name" value="sensory_box"/>
    <property type="match status" value="1"/>
</dbReference>
<dbReference type="InterPro" id="IPR035965">
    <property type="entry name" value="PAS-like_dom_sf"/>
</dbReference>
<dbReference type="InterPro" id="IPR029016">
    <property type="entry name" value="GAF-like_dom_sf"/>
</dbReference>
<organism evidence="5 6">
    <name type="scientific">Cellulomonas aerilata</name>
    <dbReference type="NCBI Taxonomy" id="515326"/>
    <lineage>
        <taxon>Bacteria</taxon>
        <taxon>Bacillati</taxon>
        <taxon>Actinomycetota</taxon>
        <taxon>Actinomycetes</taxon>
        <taxon>Micrococcales</taxon>
        <taxon>Cellulomonadaceae</taxon>
        <taxon>Cellulomonas</taxon>
    </lineage>
</organism>
<dbReference type="Pfam" id="PF01590">
    <property type="entry name" value="GAF"/>
    <property type="match status" value="1"/>
</dbReference>
<feature type="domain" description="PAC" evidence="4">
    <location>
        <begin position="113"/>
        <end position="164"/>
    </location>
</feature>
<dbReference type="CDD" id="cd00130">
    <property type="entry name" value="PAS"/>
    <property type="match status" value="2"/>
</dbReference>
<sequence>MPDPLAGTAARGLDDGADGRRPLLSGVPLNRLAASHDAGRVLGELAIAAAGIGVFRWDLVTGRVSWDEVGRDLLGLDEGTEHTVGSLTSRVHPEDRARVVAALDAAVLAEDGFDAEYRVLTPDGGTRWVSARGRTMLEEGRPVRMVGAAYDTTARRRSEARIAEVLESMPTAFFSLDTDWRFTYVNAEAERVLGRPRRELLGGDIWELFPAALSSQFEDGYRRAVRTGRPASFDAYYPAPLDAWFEVRAWPGPDGLAVYFLDITARRQAEEQAAHLAHRAALVARVTAELSETLDGEQAVGRLAQLVVPDLADWCLVTLVDDDEQAGARRGLRDIGWWHADPEMRPLVEEYGAMRIGALRDRSFVAQALSSADTVVVDARASARIAELLEPGRARDLIARLAPETASVIPLRGRDGVVGLITLFRGAERQALTADELATAGEVAARAGLALDNSRLYRQQRQLAEGLQRALLTEPPRAPGLRIAVRYEPAAEAAQVGGDWYDAFLQRDGGTVLVIGDVVGHDIVAAASMGQLRSILRGVAVATGAGPAELLEDVDHAMVTLQSATLATAVVATVEPERSGDAGHRTVRWSNAGHPPPFVIGPDGSVTEIHADEADLLLGVVPDTRRGETVTVLAPGATLFLYTDGLVERRDQPLGDGIALLHDVLREVAHQDLDVVCDEVLRRLLPATRSDDVAVVAVRLADGGSAGSPDGAGAPSSPRSR</sequence>
<dbReference type="SUPFAM" id="SSF55785">
    <property type="entry name" value="PYP-like sensor domain (PAS domain)"/>
    <property type="match status" value="2"/>
</dbReference>
<dbReference type="SMART" id="SM00065">
    <property type="entry name" value="GAF"/>
    <property type="match status" value="1"/>
</dbReference>
<dbReference type="PANTHER" id="PTHR43156">
    <property type="entry name" value="STAGE II SPORULATION PROTEIN E-RELATED"/>
    <property type="match status" value="1"/>
</dbReference>
<dbReference type="Pfam" id="PF07228">
    <property type="entry name" value="SpoIIE"/>
    <property type="match status" value="1"/>
</dbReference>
<dbReference type="Pfam" id="PF08448">
    <property type="entry name" value="PAS_4"/>
    <property type="match status" value="1"/>
</dbReference>
<dbReference type="SUPFAM" id="SSF81606">
    <property type="entry name" value="PP2C-like"/>
    <property type="match status" value="1"/>
</dbReference>
<dbReference type="Gene3D" id="2.10.70.100">
    <property type="match status" value="1"/>
</dbReference>
<dbReference type="InterPro" id="IPR052016">
    <property type="entry name" value="Bact_Sigma-Reg"/>
</dbReference>
<evidence type="ECO:0000259" key="3">
    <source>
        <dbReference type="PROSITE" id="PS50112"/>
    </source>
</evidence>
<evidence type="ECO:0000256" key="2">
    <source>
        <dbReference type="SAM" id="MobiDB-lite"/>
    </source>
</evidence>
<evidence type="ECO:0000259" key="4">
    <source>
        <dbReference type="PROSITE" id="PS50113"/>
    </source>
</evidence>
<dbReference type="InterPro" id="IPR013656">
    <property type="entry name" value="PAS_4"/>
</dbReference>
<dbReference type="InterPro" id="IPR000700">
    <property type="entry name" value="PAS-assoc_C"/>
</dbReference>
<feature type="region of interest" description="Disordered" evidence="2">
    <location>
        <begin position="702"/>
        <end position="721"/>
    </location>
</feature>
<dbReference type="EMBL" id="BJYY01000004">
    <property type="protein sequence ID" value="GEO33232.1"/>
    <property type="molecule type" value="Genomic_DNA"/>
</dbReference>
<evidence type="ECO:0008006" key="7">
    <source>
        <dbReference type="Google" id="ProtNLM"/>
    </source>
</evidence>
<evidence type="ECO:0000313" key="5">
    <source>
        <dbReference type="EMBL" id="GEO33232.1"/>
    </source>
</evidence>
<dbReference type="InterPro" id="IPR000014">
    <property type="entry name" value="PAS"/>
</dbReference>
<dbReference type="Gene3D" id="3.60.40.10">
    <property type="entry name" value="PPM-type phosphatase domain"/>
    <property type="match status" value="1"/>
</dbReference>